<dbReference type="PANTHER" id="PTHR43546:SF9">
    <property type="entry name" value="L-ASCORBATE-6-PHOSPHATE LACTONASE ULAG-RELATED"/>
    <property type="match status" value="1"/>
</dbReference>
<dbReference type="InterPro" id="IPR036866">
    <property type="entry name" value="RibonucZ/Hydroxyglut_hydro"/>
</dbReference>
<keyword evidence="5" id="KW-1185">Reference proteome</keyword>
<dbReference type="SUPFAM" id="SSF56281">
    <property type="entry name" value="Metallo-hydrolase/oxidoreductase"/>
    <property type="match status" value="1"/>
</dbReference>
<accession>A0ABV6YBT8</accession>
<reference evidence="4 5" key="1">
    <citation type="submission" date="2024-09" db="EMBL/GenBank/DDBJ databases">
        <title>Nodulacao em especies de Leguminosae Basais da Amazonia e Caracterizacao dos Rizobios e Bacterias Associadas aos Nodulos.</title>
        <authorList>
            <person name="Jambeiro I.C.A."/>
            <person name="Lopes I.S."/>
            <person name="Aguiar E.R.G.R."/>
            <person name="Santos A.F.J."/>
            <person name="Dos Santos J.M.F."/>
            <person name="Gross E."/>
        </authorList>
    </citation>
    <scope>NUCLEOTIDE SEQUENCE [LARGE SCALE GENOMIC DNA]</scope>
    <source>
        <strain evidence="4 5">BRUESC1165</strain>
    </source>
</reference>
<dbReference type="InterPro" id="IPR001279">
    <property type="entry name" value="Metallo-B-lactamas"/>
</dbReference>
<feature type="signal peptide" evidence="2">
    <location>
        <begin position="1"/>
        <end position="33"/>
    </location>
</feature>
<evidence type="ECO:0000256" key="2">
    <source>
        <dbReference type="SAM" id="SignalP"/>
    </source>
</evidence>
<keyword evidence="2" id="KW-0732">Signal</keyword>
<feature type="chain" id="PRO_5046476861" evidence="2">
    <location>
        <begin position="34"/>
        <end position="301"/>
    </location>
</feature>
<evidence type="ECO:0000256" key="1">
    <source>
        <dbReference type="ARBA" id="ARBA00022801"/>
    </source>
</evidence>
<gene>
    <name evidence="4" type="ORF">ACETIH_17580</name>
</gene>
<dbReference type="Gene3D" id="3.60.15.10">
    <property type="entry name" value="Ribonuclease Z/Hydroxyacylglutathione hydrolase-like"/>
    <property type="match status" value="1"/>
</dbReference>
<organism evidence="4 5">
    <name type="scientific">Microvirga arabica</name>
    <dbReference type="NCBI Taxonomy" id="1128671"/>
    <lineage>
        <taxon>Bacteria</taxon>
        <taxon>Pseudomonadati</taxon>
        <taxon>Pseudomonadota</taxon>
        <taxon>Alphaproteobacteria</taxon>
        <taxon>Hyphomicrobiales</taxon>
        <taxon>Methylobacteriaceae</taxon>
        <taxon>Microvirga</taxon>
    </lineage>
</organism>
<name>A0ABV6YBT8_9HYPH</name>
<dbReference type="PANTHER" id="PTHR43546">
    <property type="entry name" value="UPF0173 METAL-DEPENDENT HYDROLASE MJ1163-RELATED"/>
    <property type="match status" value="1"/>
</dbReference>
<proteinExistence type="predicted"/>
<sequence>MTAETTKTAKLTRRQALALAGGALVASSAAAQAASTGSASGASNQAKLTQVRNATLRIDYGSVRFLVDPMLGGPGSFPAFPRTPNQDRTNPMVPLPVDVAGLVDVDAVILTHLHHDHWDAAAKAALSKSLPVFVQDEADAQAVRGDGFKDVRVLTPTTEFKGVTLARTRGVHGSPAVIEKMGKNIGLVCGVAFKRQRLKTIYVAGDTVWNDDVADAIRTHRPDVIVLNCGDAYVFGVGSLIMGTQDVLAVHKAAPQALLIGSHMEAVNHCVLTRGALQAFADREGFLDKIKLPKDGETVTL</sequence>
<evidence type="ECO:0000313" key="4">
    <source>
        <dbReference type="EMBL" id="MFC1458477.1"/>
    </source>
</evidence>
<feature type="domain" description="Metallo-beta-lactamase" evidence="3">
    <location>
        <begin position="64"/>
        <end position="264"/>
    </location>
</feature>
<dbReference type="EMBL" id="JBHOMY010000055">
    <property type="protein sequence ID" value="MFC1458477.1"/>
    <property type="molecule type" value="Genomic_DNA"/>
</dbReference>
<evidence type="ECO:0000259" key="3">
    <source>
        <dbReference type="Pfam" id="PF12706"/>
    </source>
</evidence>
<dbReference type="Proteomes" id="UP001593940">
    <property type="component" value="Unassembled WGS sequence"/>
</dbReference>
<dbReference type="InterPro" id="IPR006311">
    <property type="entry name" value="TAT_signal"/>
</dbReference>
<dbReference type="InterPro" id="IPR050114">
    <property type="entry name" value="UPF0173_UPF0282_UlaG_hydrolase"/>
</dbReference>
<keyword evidence="1" id="KW-0378">Hydrolase</keyword>
<comment type="caution">
    <text evidence="4">The sequence shown here is derived from an EMBL/GenBank/DDBJ whole genome shotgun (WGS) entry which is preliminary data.</text>
</comment>
<dbReference type="PROSITE" id="PS51318">
    <property type="entry name" value="TAT"/>
    <property type="match status" value="1"/>
</dbReference>
<evidence type="ECO:0000313" key="5">
    <source>
        <dbReference type="Proteomes" id="UP001593940"/>
    </source>
</evidence>
<dbReference type="Pfam" id="PF12706">
    <property type="entry name" value="Lactamase_B_2"/>
    <property type="match status" value="1"/>
</dbReference>
<dbReference type="RefSeq" id="WP_377030398.1">
    <property type="nucleotide sequence ID" value="NZ_JBHOMY010000055.1"/>
</dbReference>
<protein>
    <submittedName>
        <fullName evidence="4">MBL fold metallo-hydrolase</fullName>
    </submittedName>
</protein>